<feature type="region of interest" description="Disordered" evidence="1">
    <location>
        <begin position="1"/>
        <end position="41"/>
    </location>
</feature>
<reference evidence="2 3" key="1">
    <citation type="submission" date="2023-08" db="EMBL/GenBank/DDBJ databases">
        <title>Black Yeasts Isolated from many extreme environments.</title>
        <authorList>
            <person name="Coleine C."/>
            <person name="Stajich J.E."/>
            <person name="Selbmann L."/>
        </authorList>
    </citation>
    <scope>NUCLEOTIDE SEQUENCE [LARGE SCALE GENOMIC DNA]</scope>
    <source>
        <strain evidence="2 3">CCFEE 536</strain>
    </source>
</reference>
<feature type="compositionally biased region" description="Basic and acidic residues" evidence="1">
    <location>
        <begin position="152"/>
        <end position="166"/>
    </location>
</feature>
<evidence type="ECO:0000313" key="2">
    <source>
        <dbReference type="EMBL" id="KAK5278977.1"/>
    </source>
</evidence>
<feature type="non-terminal residue" evidence="2">
    <location>
        <position position="1"/>
    </location>
</feature>
<dbReference type="EMBL" id="JAVRRA010001856">
    <property type="protein sequence ID" value="KAK5278977.1"/>
    <property type="molecule type" value="Genomic_DNA"/>
</dbReference>
<evidence type="ECO:0000256" key="1">
    <source>
        <dbReference type="SAM" id="MobiDB-lite"/>
    </source>
</evidence>
<proteinExistence type="predicted"/>
<feature type="compositionally biased region" description="Basic residues" evidence="1">
    <location>
        <begin position="129"/>
        <end position="141"/>
    </location>
</feature>
<organism evidence="2 3">
    <name type="scientific">Cryomyces antarcticus</name>
    <dbReference type="NCBI Taxonomy" id="329879"/>
    <lineage>
        <taxon>Eukaryota</taxon>
        <taxon>Fungi</taxon>
        <taxon>Dikarya</taxon>
        <taxon>Ascomycota</taxon>
        <taxon>Pezizomycotina</taxon>
        <taxon>Dothideomycetes</taxon>
        <taxon>Dothideomycetes incertae sedis</taxon>
        <taxon>Cryomyces</taxon>
    </lineage>
</organism>
<feature type="non-terminal residue" evidence="2">
    <location>
        <position position="255"/>
    </location>
</feature>
<feature type="compositionally biased region" description="Basic and acidic residues" evidence="1">
    <location>
        <begin position="106"/>
        <end position="119"/>
    </location>
</feature>
<name>A0ABR0M3N3_9PEZI</name>
<dbReference type="Proteomes" id="UP001357485">
    <property type="component" value="Unassembled WGS sequence"/>
</dbReference>
<feature type="compositionally biased region" description="Basic and acidic residues" evidence="1">
    <location>
        <begin position="7"/>
        <end position="20"/>
    </location>
</feature>
<evidence type="ECO:0000313" key="3">
    <source>
        <dbReference type="Proteomes" id="UP001357485"/>
    </source>
</evidence>
<accession>A0ABR0M3N3</accession>
<feature type="region of interest" description="Disordered" evidence="1">
    <location>
        <begin position="183"/>
        <end position="255"/>
    </location>
</feature>
<feature type="region of interest" description="Disordered" evidence="1">
    <location>
        <begin position="82"/>
        <end position="170"/>
    </location>
</feature>
<gene>
    <name evidence="2" type="ORF">LTR16_008097</name>
</gene>
<protein>
    <submittedName>
        <fullName evidence="2">Uncharacterized protein</fullName>
    </submittedName>
</protein>
<sequence>AGTAGAELDRARQARQDQRSQTRPTVQDLDMAATAGEPRRQAHILHGARAQRHARVPQGADVDAVRVAADRAGIDGVQLARDHGQQAGGAGHPVARPVGRVRHRQARDQERRARVDRQADAGLPARAARAARRQAAAHRGGRGPQRPARAARRQEHPHQHGRDRAQGRRVRVGRWRLLGALGPHHLRHLGPGRRARRHQRRGQPPLLGHDHHRQPHRAQPDVDPGNAAENRRVAAQDRAQVHHLPARPLLLPAAR</sequence>
<comment type="caution">
    <text evidence="2">The sequence shown here is derived from an EMBL/GenBank/DDBJ whole genome shotgun (WGS) entry which is preliminary data.</text>
</comment>
<feature type="compositionally biased region" description="Basic residues" evidence="1">
    <location>
        <begin position="184"/>
        <end position="201"/>
    </location>
</feature>
<feature type="compositionally biased region" description="Low complexity" evidence="1">
    <location>
        <begin position="246"/>
        <end position="255"/>
    </location>
</feature>
<keyword evidence="3" id="KW-1185">Reference proteome</keyword>